<protein>
    <submittedName>
        <fullName evidence="1">Molybdenum hydroxylase</fullName>
    </submittedName>
</protein>
<dbReference type="OrthoDB" id="9815497at2"/>
<sequence length="264" mass="28362">MFNKLVVIRGAGDLATAIGHKLFNVGFKVVMTEIATPKVVRRTVSFANCIYEGNMVVEGVESIQGNKEDIDDLLNNNKIPVVVDPDGTIIKELKPHIVIDAIMAKRNIGTSIEDAPIVIGIGPGFEASVDVHAVVETMRGHDLGRIIYEGKPKGDTGIPGPIGGYGKERLLRAPYKGKIITNSHIGDLVKKGQIIGTVKGEEVRAQIDGVLRGLIKSGTEVKEREKVGDIDPRGEISYCYTISDKGRNIAGGVLEAILTLMKDG</sequence>
<comment type="caution">
    <text evidence="1">The sequence shown here is derived from an EMBL/GenBank/DDBJ whole genome shotgun (WGS) entry which is preliminary data.</text>
</comment>
<reference evidence="1 2" key="1">
    <citation type="submission" date="2017-06" db="EMBL/GenBank/DDBJ databases">
        <title>Draft genome sequence of anaerobic fermentative bacterium Anaeromicrobium sediminis DY2726D isolated from West Pacific Ocean sediments.</title>
        <authorList>
            <person name="Zeng X."/>
        </authorList>
    </citation>
    <scope>NUCLEOTIDE SEQUENCE [LARGE SCALE GENOMIC DNA]</scope>
    <source>
        <strain evidence="1 2">DY2726D</strain>
    </source>
</reference>
<dbReference type="NCBIfam" id="TIGR03309">
    <property type="entry name" value="matur_yqeB"/>
    <property type="match status" value="1"/>
</dbReference>
<keyword evidence="2" id="KW-1185">Reference proteome</keyword>
<organism evidence="1 2">
    <name type="scientific">Anaeromicrobium sediminis</name>
    <dbReference type="NCBI Taxonomy" id="1478221"/>
    <lineage>
        <taxon>Bacteria</taxon>
        <taxon>Bacillati</taxon>
        <taxon>Bacillota</taxon>
        <taxon>Clostridia</taxon>
        <taxon>Peptostreptococcales</taxon>
        <taxon>Thermotaleaceae</taxon>
        <taxon>Anaeromicrobium</taxon>
    </lineage>
</organism>
<name>A0A267MIA6_9FIRM</name>
<dbReference type="RefSeq" id="WP_095133691.1">
    <property type="nucleotide sequence ID" value="NZ_NIBG01000008.1"/>
</dbReference>
<dbReference type="EMBL" id="NIBG01000008">
    <property type="protein sequence ID" value="PAB59311.1"/>
    <property type="molecule type" value="Genomic_DNA"/>
</dbReference>
<evidence type="ECO:0000313" key="2">
    <source>
        <dbReference type="Proteomes" id="UP000216024"/>
    </source>
</evidence>
<dbReference type="AlphaFoldDB" id="A0A267MIA6"/>
<dbReference type="InterPro" id="IPR017695">
    <property type="entry name" value="Se-dep_Mo_hydrolase_YqeB"/>
</dbReference>
<gene>
    <name evidence="1" type="ORF">CCE28_10630</name>
</gene>
<dbReference type="Proteomes" id="UP000216024">
    <property type="component" value="Unassembled WGS sequence"/>
</dbReference>
<evidence type="ECO:0000313" key="1">
    <source>
        <dbReference type="EMBL" id="PAB59311.1"/>
    </source>
</evidence>
<proteinExistence type="predicted"/>
<accession>A0A267MIA6</accession>